<organism evidence="1 2">
    <name type="scientific">Lasius platythorax</name>
    <dbReference type="NCBI Taxonomy" id="488582"/>
    <lineage>
        <taxon>Eukaryota</taxon>
        <taxon>Metazoa</taxon>
        <taxon>Ecdysozoa</taxon>
        <taxon>Arthropoda</taxon>
        <taxon>Hexapoda</taxon>
        <taxon>Insecta</taxon>
        <taxon>Pterygota</taxon>
        <taxon>Neoptera</taxon>
        <taxon>Endopterygota</taxon>
        <taxon>Hymenoptera</taxon>
        <taxon>Apocrita</taxon>
        <taxon>Aculeata</taxon>
        <taxon>Formicoidea</taxon>
        <taxon>Formicidae</taxon>
        <taxon>Formicinae</taxon>
        <taxon>Lasius</taxon>
        <taxon>Lasius</taxon>
    </lineage>
</organism>
<reference evidence="1" key="1">
    <citation type="submission" date="2024-04" db="EMBL/GenBank/DDBJ databases">
        <authorList>
            <consortium name="Molecular Ecology Group"/>
        </authorList>
    </citation>
    <scope>NUCLEOTIDE SEQUENCE</scope>
</reference>
<dbReference type="EMBL" id="OZ034827">
    <property type="protein sequence ID" value="CAL1683566.1"/>
    <property type="molecule type" value="Genomic_DNA"/>
</dbReference>
<evidence type="ECO:0000313" key="1">
    <source>
        <dbReference type="EMBL" id="CAL1683566.1"/>
    </source>
</evidence>
<protein>
    <recommendedName>
        <fullName evidence="3">Secreted protein</fullName>
    </recommendedName>
</protein>
<keyword evidence="2" id="KW-1185">Reference proteome</keyword>
<accession>A0AAV2NV34</accession>
<evidence type="ECO:0000313" key="2">
    <source>
        <dbReference type="Proteomes" id="UP001497644"/>
    </source>
</evidence>
<gene>
    <name evidence="1" type="ORF">LPLAT_LOCUS9266</name>
</gene>
<sequence>MAAIAATVAIAYLTMRYYTNPRVPSAQYGGHYQSPWQITFQYHVCSLLLSGKGGRQSVPPPAPHTCTYIADKTNFEPPDEIRHTGCEFVIP</sequence>
<evidence type="ECO:0008006" key="3">
    <source>
        <dbReference type="Google" id="ProtNLM"/>
    </source>
</evidence>
<name>A0AAV2NV34_9HYME</name>
<proteinExistence type="predicted"/>
<dbReference type="AlphaFoldDB" id="A0AAV2NV34"/>
<dbReference type="Proteomes" id="UP001497644">
    <property type="component" value="Chromosome 4"/>
</dbReference>